<organism evidence="3 4">
    <name type="scientific">Nocardia neocaledoniensis</name>
    <dbReference type="NCBI Taxonomy" id="236511"/>
    <lineage>
        <taxon>Bacteria</taxon>
        <taxon>Bacillati</taxon>
        <taxon>Actinomycetota</taxon>
        <taxon>Actinomycetes</taxon>
        <taxon>Mycobacteriales</taxon>
        <taxon>Nocardiaceae</taxon>
        <taxon>Nocardia</taxon>
    </lineage>
</organism>
<name>A0A317N0S3_9NOCA</name>
<gene>
    <name evidence="3" type="ORF">DFR69_12213</name>
</gene>
<accession>A0A317N0S3</accession>
<dbReference type="InterPro" id="IPR057746">
    <property type="entry name" value="CpnT-like_N"/>
</dbReference>
<feature type="region of interest" description="Disordered" evidence="1">
    <location>
        <begin position="329"/>
        <end position="391"/>
    </location>
</feature>
<feature type="compositionally biased region" description="Low complexity" evidence="1">
    <location>
        <begin position="463"/>
        <end position="474"/>
    </location>
</feature>
<feature type="compositionally biased region" description="Low complexity" evidence="1">
    <location>
        <begin position="444"/>
        <end position="453"/>
    </location>
</feature>
<protein>
    <recommendedName>
        <fullName evidence="2">Outer membrane channel protein CpnT-like N-terminal domain-containing protein</fullName>
    </recommendedName>
</protein>
<feature type="compositionally biased region" description="Polar residues" evidence="1">
    <location>
        <begin position="346"/>
        <end position="362"/>
    </location>
</feature>
<evidence type="ECO:0000256" key="1">
    <source>
        <dbReference type="SAM" id="MobiDB-lite"/>
    </source>
</evidence>
<evidence type="ECO:0000259" key="2">
    <source>
        <dbReference type="Pfam" id="PF25547"/>
    </source>
</evidence>
<reference evidence="3 4" key="1">
    <citation type="submission" date="2018-05" db="EMBL/GenBank/DDBJ databases">
        <title>Genomic Encyclopedia of Type Strains, Phase IV (KMG-IV): sequencing the most valuable type-strain genomes for metagenomic binning, comparative biology and taxonomic classification.</title>
        <authorList>
            <person name="Goeker M."/>
        </authorList>
    </citation>
    <scope>NUCLEOTIDE SEQUENCE [LARGE SCALE GENOMIC DNA]</scope>
    <source>
        <strain evidence="3 4">DSM 44717</strain>
    </source>
</reference>
<proteinExistence type="predicted"/>
<feature type="region of interest" description="Disordered" evidence="1">
    <location>
        <begin position="405"/>
        <end position="520"/>
    </location>
</feature>
<dbReference type="EMBL" id="QGTL01000022">
    <property type="protein sequence ID" value="PWV66948.1"/>
    <property type="molecule type" value="Genomic_DNA"/>
</dbReference>
<feature type="compositionally biased region" description="Low complexity" evidence="1">
    <location>
        <begin position="505"/>
        <end position="520"/>
    </location>
</feature>
<feature type="domain" description="Outer membrane channel protein CpnT-like N-terminal" evidence="2">
    <location>
        <begin position="18"/>
        <end position="141"/>
    </location>
</feature>
<evidence type="ECO:0000313" key="4">
    <source>
        <dbReference type="Proteomes" id="UP000246410"/>
    </source>
</evidence>
<feature type="region of interest" description="Disordered" evidence="1">
    <location>
        <begin position="244"/>
        <end position="307"/>
    </location>
</feature>
<dbReference type="Proteomes" id="UP000246410">
    <property type="component" value="Unassembled WGS sequence"/>
</dbReference>
<comment type="caution">
    <text evidence="3">The sequence shown here is derived from an EMBL/GenBank/DDBJ whole genome shotgun (WGS) entry which is preliminary data.</text>
</comment>
<feature type="compositionally biased region" description="Low complexity" evidence="1">
    <location>
        <begin position="279"/>
        <end position="288"/>
    </location>
</feature>
<dbReference type="AlphaFoldDB" id="A0A317N0S3"/>
<evidence type="ECO:0000313" key="3">
    <source>
        <dbReference type="EMBL" id="PWV66948.1"/>
    </source>
</evidence>
<sequence>MAIEIPSEVAFFLNMIGVPYPDINEDHVRALGDHVRTFATDVENTHAAASGAIKDMNSVYSGVSYDALAYSWAAMSASNMADLQTACTVVGNALDVAATVITAVKVAVLAELAALATTFAITMFTPGLAVTGPAVAAVARRLCTGMEEMIIGYIAAEVLERAIAPLEDTIDRMIRGVTSAAAHDLLGIPPPDLNAVKPLHIEPDKVLGYAQQLDDYADDILGHADTFAKNVAALDFTTSVPDFPDPPGSVAPPGHSAHSPGLPAVPPAGPTFDVDSRAPSSLLSSPCELPEDNTWTADSGLTGGGARSAGAGSVISSGYGMNDLDVRPSATGASLAPPLDSPVVQPDSNTRAEPSTAHSPATGSPLEHTRPGPAEVAPAEIPPTTASIAGTGASMEGAAPAARFPVTGSAGQWGGMPSDPMASGAAPTSSPWGRRKESETPATPWRSARSAPARPAPEKRPEPSSSSTNPDTSPAAGSGDTPWSTDAVAARPPLVSARATDKPPVVDGRVAGDAAAKGQV</sequence>
<dbReference type="Pfam" id="PF25547">
    <property type="entry name" value="WXG100_2"/>
    <property type="match status" value="1"/>
</dbReference>
<dbReference type="RefSeq" id="WP_146229490.1">
    <property type="nucleotide sequence ID" value="NZ_QGTL01000022.1"/>
</dbReference>
<keyword evidence="4" id="KW-1185">Reference proteome</keyword>